<reference evidence="1 2" key="1">
    <citation type="journal article" date="2021" name="BMC Genomics">
        <title>Datura genome reveals duplications of psychoactive alkaloid biosynthetic genes and high mutation rate following tissue culture.</title>
        <authorList>
            <person name="Rajewski A."/>
            <person name="Carter-House D."/>
            <person name="Stajich J."/>
            <person name="Litt A."/>
        </authorList>
    </citation>
    <scope>NUCLEOTIDE SEQUENCE [LARGE SCALE GENOMIC DNA]</scope>
    <source>
        <strain evidence="1">AR-01</strain>
    </source>
</reference>
<accession>A0ABS8RKH8</accession>
<protein>
    <submittedName>
        <fullName evidence="1">Uncharacterized protein</fullName>
    </submittedName>
</protein>
<organism evidence="1 2">
    <name type="scientific">Datura stramonium</name>
    <name type="common">Jimsonweed</name>
    <name type="synonym">Common thornapple</name>
    <dbReference type="NCBI Taxonomy" id="4076"/>
    <lineage>
        <taxon>Eukaryota</taxon>
        <taxon>Viridiplantae</taxon>
        <taxon>Streptophyta</taxon>
        <taxon>Embryophyta</taxon>
        <taxon>Tracheophyta</taxon>
        <taxon>Spermatophyta</taxon>
        <taxon>Magnoliopsida</taxon>
        <taxon>eudicotyledons</taxon>
        <taxon>Gunneridae</taxon>
        <taxon>Pentapetalae</taxon>
        <taxon>asterids</taxon>
        <taxon>lamiids</taxon>
        <taxon>Solanales</taxon>
        <taxon>Solanaceae</taxon>
        <taxon>Solanoideae</taxon>
        <taxon>Datureae</taxon>
        <taxon>Datura</taxon>
    </lineage>
</organism>
<evidence type="ECO:0000313" key="1">
    <source>
        <dbReference type="EMBL" id="MCD7447319.1"/>
    </source>
</evidence>
<name>A0ABS8RKH8_DATST</name>
<evidence type="ECO:0000313" key="2">
    <source>
        <dbReference type="Proteomes" id="UP000823775"/>
    </source>
</evidence>
<comment type="caution">
    <text evidence="1">The sequence shown here is derived from an EMBL/GenBank/DDBJ whole genome shotgun (WGS) entry which is preliminary data.</text>
</comment>
<keyword evidence="2" id="KW-1185">Reference proteome</keyword>
<sequence>MAVKVLMKWKDNTMNIERADVIYVSSFFLHYPPGILVSPGSGVSRGIVSIGKRNLAAESEEWVLVYPT</sequence>
<dbReference type="Proteomes" id="UP000823775">
    <property type="component" value="Unassembled WGS sequence"/>
</dbReference>
<proteinExistence type="predicted"/>
<gene>
    <name evidence="1" type="ORF">HAX54_027182</name>
</gene>
<dbReference type="EMBL" id="JACEIK010000033">
    <property type="protein sequence ID" value="MCD7447319.1"/>
    <property type="molecule type" value="Genomic_DNA"/>
</dbReference>